<accession>A0ABT1SW82</accession>
<sequence>MKILFLCGSLEPGHDGVGDYTRILTAELIRTGHDARVISLNDTYLYEELECIQFYGDLQVPVLRLPALWPTRRRFKEAKRWTDGFDPDWISLQFVIFSFQSKGLPIGLSYFLARLGNGRHCHIMFHELWVGMPVGASLKHIIWGWLQQKIILSIIFKLKPDIIDTQSWLYYAQLTKLGFNVNYLPLFSNIPVAENFVENDEEKSINGSRKNISMVVFGTIHPAALIEQLLEEVKAYKKSNNTDITLTIIGRCGPEQERWVSAWKSAGLKVQVLGEQSVTTISHVLSRASVGIATCAIAMIDKSGTVAAMLKHGLPVLCVARPWISREIDILKTPPGIIELSKGALDACMKSIPDTRYPDVSDISSTFIKQLYRKRYEPYLK</sequence>
<evidence type="ECO:0000313" key="2">
    <source>
        <dbReference type="Proteomes" id="UP001204376"/>
    </source>
</evidence>
<dbReference type="EMBL" id="JANHOH010000001">
    <property type="protein sequence ID" value="MCQ6956473.1"/>
    <property type="molecule type" value="Genomic_DNA"/>
</dbReference>
<dbReference type="RefSeq" id="WP_256536689.1">
    <property type="nucleotide sequence ID" value="NZ_JANHOH010000001.1"/>
</dbReference>
<comment type="caution">
    <text evidence="1">The sequence shown here is derived from an EMBL/GenBank/DDBJ whole genome shotgun (WGS) entry which is preliminary data.</text>
</comment>
<dbReference type="SUPFAM" id="SSF53756">
    <property type="entry name" value="UDP-Glycosyltransferase/glycogen phosphorylase"/>
    <property type="match status" value="1"/>
</dbReference>
<proteinExistence type="predicted"/>
<dbReference type="Gene3D" id="3.40.50.2000">
    <property type="entry name" value="Glycogen Phosphorylase B"/>
    <property type="match status" value="2"/>
</dbReference>
<evidence type="ECO:0008006" key="3">
    <source>
        <dbReference type="Google" id="ProtNLM"/>
    </source>
</evidence>
<organism evidence="1 2">
    <name type="scientific">Mucilaginibacter aquariorum</name>
    <dbReference type="NCBI Taxonomy" id="2967225"/>
    <lineage>
        <taxon>Bacteria</taxon>
        <taxon>Pseudomonadati</taxon>
        <taxon>Bacteroidota</taxon>
        <taxon>Sphingobacteriia</taxon>
        <taxon>Sphingobacteriales</taxon>
        <taxon>Sphingobacteriaceae</taxon>
        <taxon>Mucilaginibacter</taxon>
    </lineage>
</organism>
<protein>
    <recommendedName>
        <fullName evidence="3">Glycosyltransferase family 4 protein</fullName>
    </recommendedName>
</protein>
<dbReference type="Proteomes" id="UP001204376">
    <property type="component" value="Unassembled WGS sequence"/>
</dbReference>
<evidence type="ECO:0000313" key="1">
    <source>
        <dbReference type="EMBL" id="MCQ6956473.1"/>
    </source>
</evidence>
<name>A0ABT1SW82_9SPHI</name>
<keyword evidence="2" id="KW-1185">Reference proteome</keyword>
<gene>
    <name evidence="1" type="ORF">NPE20_00810</name>
</gene>
<reference evidence="1 2" key="1">
    <citation type="submission" date="2022-07" db="EMBL/GenBank/DDBJ databases">
        <title>Mucilaginibacter sp. JC4.</title>
        <authorList>
            <person name="Le V."/>
            <person name="Ko S.-R."/>
            <person name="Ahn C.-Y."/>
            <person name="Oh H.-M."/>
        </authorList>
    </citation>
    <scope>NUCLEOTIDE SEQUENCE [LARGE SCALE GENOMIC DNA]</scope>
    <source>
        <strain evidence="1 2">JC4</strain>
    </source>
</reference>